<proteinExistence type="predicted"/>
<feature type="non-terminal residue" evidence="1">
    <location>
        <position position="1"/>
    </location>
</feature>
<comment type="caution">
    <text evidence="1">The sequence shown here is derived from an EMBL/GenBank/DDBJ whole genome shotgun (WGS) entry which is preliminary data.</text>
</comment>
<protein>
    <submittedName>
        <fullName evidence="1">289_t:CDS:1</fullName>
    </submittedName>
</protein>
<organism evidence="1 2">
    <name type="scientific">Racocetra persica</name>
    <dbReference type="NCBI Taxonomy" id="160502"/>
    <lineage>
        <taxon>Eukaryota</taxon>
        <taxon>Fungi</taxon>
        <taxon>Fungi incertae sedis</taxon>
        <taxon>Mucoromycota</taxon>
        <taxon>Glomeromycotina</taxon>
        <taxon>Glomeromycetes</taxon>
        <taxon>Diversisporales</taxon>
        <taxon>Gigasporaceae</taxon>
        <taxon>Racocetra</taxon>
    </lineage>
</organism>
<evidence type="ECO:0000313" key="2">
    <source>
        <dbReference type="Proteomes" id="UP000789920"/>
    </source>
</evidence>
<dbReference type="EMBL" id="CAJVQC010009393">
    <property type="protein sequence ID" value="CAG8604062.1"/>
    <property type="molecule type" value="Genomic_DNA"/>
</dbReference>
<dbReference type="Proteomes" id="UP000789920">
    <property type="component" value="Unassembled WGS sequence"/>
</dbReference>
<sequence length="89" mass="10541">DQKKKRAAKRKDRIDKVLDDYDYNDTRDEFIKRIDLNEDDPNTGQILKKSLSENSNEDVSVVEEEPIQYALDAESVIVFEMVLEHRLIW</sequence>
<evidence type="ECO:0000313" key="1">
    <source>
        <dbReference type="EMBL" id="CAG8604062.1"/>
    </source>
</evidence>
<gene>
    <name evidence="1" type="ORF">RPERSI_LOCUS6033</name>
</gene>
<reference evidence="1" key="1">
    <citation type="submission" date="2021-06" db="EMBL/GenBank/DDBJ databases">
        <authorList>
            <person name="Kallberg Y."/>
            <person name="Tangrot J."/>
            <person name="Rosling A."/>
        </authorList>
    </citation>
    <scope>NUCLEOTIDE SEQUENCE</scope>
    <source>
        <strain evidence="1">MA461A</strain>
    </source>
</reference>
<accession>A0ACA9MRI9</accession>
<name>A0ACA9MRI9_9GLOM</name>
<keyword evidence="2" id="KW-1185">Reference proteome</keyword>